<keyword evidence="3" id="KW-0813">Transport</keyword>
<dbReference type="EMBL" id="CP058559">
    <property type="protein sequence ID" value="QNO14506.1"/>
    <property type="molecule type" value="Genomic_DNA"/>
</dbReference>
<dbReference type="GO" id="GO:0009847">
    <property type="term" value="P:spore germination"/>
    <property type="evidence" value="ECO:0007669"/>
    <property type="project" value="InterPro"/>
</dbReference>
<feature type="transmembrane region" description="Helical" evidence="8">
    <location>
        <begin position="235"/>
        <end position="259"/>
    </location>
</feature>
<keyword evidence="4" id="KW-0309">Germination</keyword>
<reference evidence="9 10" key="1">
    <citation type="submission" date="2020-07" db="EMBL/GenBank/DDBJ databases">
        <title>Alkalicella. sp. LB2 genome.</title>
        <authorList>
            <person name="Postec A."/>
            <person name="Quemeneur M."/>
        </authorList>
    </citation>
    <scope>NUCLEOTIDE SEQUENCE [LARGE SCALE GENOMIC DNA]</scope>
    <source>
        <strain evidence="9 10">LB2</strain>
    </source>
</reference>
<evidence type="ECO:0000256" key="7">
    <source>
        <dbReference type="ARBA" id="ARBA00023136"/>
    </source>
</evidence>
<gene>
    <name evidence="9" type="ORF">HYG86_06805</name>
</gene>
<dbReference type="InterPro" id="IPR004761">
    <property type="entry name" value="Spore_GerAB"/>
</dbReference>
<feature type="transmembrane region" description="Helical" evidence="8">
    <location>
        <begin position="21"/>
        <end position="39"/>
    </location>
</feature>
<dbReference type="AlphaFoldDB" id="A0A7G9W744"/>
<feature type="transmembrane region" description="Helical" evidence="8">
    <location>
        <begin position="193"/>
        <end position="214"/>
    </location>
</feature>
<evidence type="ECO:0000256" key="2">
    <source>
        <dbReference type="ARBA" id="ARBA00007998"/>
    </source>
</evidence>
<dbReference type="KEGG" id="acae:HYG86_06805"/>
<dbReference type="Proteomes" id="UP000516160">
    <property type="component" value="Chromosome"/>
</dbReference>
<evidence type="ECO:0000313" key="9">
    <source>
        <dbReference type="EMBL" id="QNO14506.1"/>
    </source>
</evidence>
<feature type="transmembrane region" description="Helical" evidence="8">
    <location>
        <begin position="343"/>
        <end position="362"/>
    </location>
</feature>
<dbReference type="NCBIfam" id="TIGR00912">
    <property type="entry name" value="2A0309"/>
    <property type="match status" value="1"/>
</dbReference>
<dbReference type="RefSeq" id="WP_213168252.1">
    <property type="nucleotide sequence ID" value="NZ_CP058559.1"/>
</dbReference>
<keyword evidence="10" id="KW-1185">Reference proteome</keyword>
<dbReference type="Gene3D" id="1.20.1740.10">
    <property type="entry name" value="Amino acid/polyamine transporter I"/>
    <property type="match status" value="1"/>
</dbReference>
<feature type="transmembrane region" description="Helical" evidence="8">
    <location>
        <begin position="314"/>
        <end position="331"/>
    </location>
</feature>
<feature type="transmembrane region" description="Helical" evidence="8">
    <location>
        <begin position="279"/>
        <end position="307"/>
    </location>
</feature>
<proteinExistence type="inferred from homology"/>
<feature type="transmembrane region" description="Helical" evidence="8">
    <location>
        <begin position="51"/>
        <end position="72"/>
    </location>
</feature>
<protein>
    <submittedName>
        <fullName evidence="9">Endospore germination permease</fullName>
    </submittedName>
</protein>
<keyword evidence="5 8" id="KW-0812">Transmembrane</keyword>
<name>A0A7G9W744_ALKCA</name>
<accession>A0A7G9W744</accession>
<evidence type="ECO:0000256" key="3">
    <source>
        <dbReference type="ARBA" id="ARBA00022448"/>
    </source>
</evidence>
<feature type="transmembrane region" description="Helical" evidence="8">
    <location>
        <begin position="128"/>
        <end position="145"/>
    </location>
</feature>
<feature type="transmembrane region" description="Helical" evidence="8">
    <location>
        <begin position="157"/>
        <end position="173"/>
    </location>
</feature>
<comment type="similarity">
    <text evidence="2">Belongs to the amino acid-polyamine-organocation (APC) superfamily. Spore germination protein (SGP) (TC 2.A.3.9) family.</text>
</comment>
<evidence type="ECO:0000256" key="5">
    <source>
        <dbReference type="ARBA" id="ARBA00022692"/>
    </source>
</evidence>
<dbReference type="GO" id="GO:0016020">
    <property type="term" value="C:membrane"/>
    <property type="evidence" value="ECO:0007669"/>
    <property type="project" value="UniProtKB-SubCell"/>
</dbReference>
<dbReference type="Pfam" id="PF03845">
    <property type="entry name" value="Spore_permease"/>
    <property type="match status" value="1"/>
</dbReference>
<evidence type="ECO:0000256" key="4">
    <source>
        <dbReference type="ARBA" id="ARBA00022544"/>
    </source>
</evidence>
<comment type="subcellular location">
    <subcellularLocation>
        <location evidence="1">Membrane</location>
        <topology evidence="1">Multi-pass membrane protein</topology>
    </subcellularLocation>
</comment>
<sequence length="375" mass="42616">MEKKKQKKKKSSEKKFDISEFQWYSLVINAVFGIGVTTLPRELADVAGRDGWISIIIATLLILCYSYICITYSKMFPTKSLVQSMQIVLGKPLGMILSLAYILYTLIVTGIVVRLFLEIIYVYFDLIYPYYVPIALFIIPVVYMARSGLATLSRMSEIVLVFSFSAIVLFLFPDRTPSWLELLPVFENGYTGVLEAIPDVGFSFLGVEILLVFYPYIEKKKSVLRVTSMGVMTSGLLYAALFVGTIVFLGMGLVQVVFWPFIEYLKLVRIELFERMDNIFLYIWTAKIVMVMAIQYFSGTFSLALLTGKKYHDTWAITMWIIPFAVAYFIPDVLTLQDYTARVSMIGGILILVLPILLLIVAKIRGINENEKSNS</sequence>
<organism evidence="9 10">
    <name type="scientific">Alkalicella caledoniensis</name>
    <dbReference type="NCBI Taxonomy" id="2731377"/>
    <lineage>
        <taxon>Bacteria</taxon>
        <taxon>Bacillati</taxon>
        <taxon>Bacillota</taxon>
        <taxon>Clostridia</taxon>
        <taxon>Eubacteriales</taxon>
        <taxon>Proteinivoracaceae</taxon>
        <taxon>Alkalicella</taxon>
    </lineage>
</organism>
<evidence type="ECO:0000256" key="1">
    <source>
        <dbReference type="ARBA" id="ARBA00004141"/>
    </source>
</evidence>
<feature type="transmembrane region" description="Helical" evidence="8">
    <location>
        <begin position="93"/>
        <end position="116"/>
    </location>
</feature>
<dbReference type="PANTHER" id="PTHR34975">
    <property type="entry name" value="SPORE GERMINATION PROTEIN A2"/>
    <property type="match status" value="1"/>
</dbReference>
<keyword evidence="6 8" id="KW-1133">Transmembrane helix</keyword>
<evidence type="ECO:0000256" key="6">
    <source>
        <dbReference type="ARBA" id="ARBA00022989"/>
    </source>
</evidence>
<dbReference type="PANTHER" id="PTHR34975:SF2">
    <property type="entry name" value="SPORE GERMINATION PROTEIN A2"/>
    <property type="match status" value="1"/>
</dbReference>
<evidence type="ECO:0000256" key="8">
    <source>
        <dbReference type="SAM" id="Phobius"/>
    </source>
</evidence>
<evidence type="ECO:0000313" key="10">
    <source>
        <dbReference type="Proteomes" id="UP000516160"/>
    </source>
</evidence>
<keyword evidence="7 8" id="KW-0472">Membrane</keyword>